<evidence type="ECO:0000313" key="4">
    <source>
        <dbReference type="Proteomes" id="UP000222788"/>
    </source>
</evidence>
<dbReference type="FunFam" id="3.30.70.80:FF:000005">
    <property type="entry name" value="Proteinase inhibitor I2B"/>
    <property type="match status" value="1"/>
</dbReference>
<dbReference type="Pfam" id="PF05922">
    <property type="entry name" value="Inhibitor_I9"/>
    <property type="match status" value="1"/>
</dbReference>
<reference evidence="3 4" key="2">
    <citation type="journal article" date="2013" name="IMA Fungus">
        <title>IMA Genome-F 1: Ceratocystis fimbriata: Draft nuclear genome sequence for the plant pathogen, Ceratocystis fimbriata.</title>
        <authorList>
            <person name="Wilken P.M."/>
            <person name="Steenkamp E.T."/>
            <person name="Wingfield M.J."/>
            <person name="de Beer Z.W."/>
            <person name="Wingfield B.D."/>
        </authorList>
    </citation>
    <scope>NUCLEOTIDE SEQUENCE [LARGE SCALE GENOMIC DNA]</scope>
    <source>
        <strain evidence="3 4">CBS 114723</strain>
    </source>
</reference>
<gene>
    <name evidence="3" type="ORF">CFIMG_001390RA</name>
</gene>
<proteinExistence type="inferred from homology"/>
<name>A0A2C5XF51_9PEZI</name>
<evidence type="ECO:0000256" key="1">
    <source>
        <dbReference type="ARBA" id="ARBA00038069"/>
    </source>
</evidence>
<keyword evidence="4" id="KW-1185">Reference proteome</keyword>
<dbReference type="GO" id="GO:0042144">
    <property type="term" value="P:vacuole fusion, non-autophagic"/>
    <property type="evidence" value="ECO:0007669"/>
    <property type="project" value="TreeGrafter"/>
</dbReference>
<dbReference type="InterPro" id="IPR010259">
    <property type="entry name" value="S8pro/Inhibitor_I9"/>
</dbReference>
<evidence type="ECO:0000313" key="3">
    <source>
        <dbReference type="EMBL" id="PHH55515.1"/>
    </source>
</evidence>
<dbReference type="InterPro" id="IPR052471">
    <property type="entry name" value="PBI_I9"/>
</dbReference>
<sequence>MPSYLVTFKEDATKDQIDAAKKLVKDQGGEITDEFSLIKGFTVSYPEGTVQTLSKNPSVSSFQLNGEVRTQGAE</sequence>
<accession>A0A2C5XF51</accession>
<organism evidence="3 4">
    <name type="scientific">Ceratocystis fimbriata CBS 114723</name>
    <dbReference type="NCBI Taxonomy" id="1035309"/>
    <lineage>
        <taxon>Eukaryota</taxon>
        <taxon>Fungi</taxon>
        <taxon>Dikarya</taxon>
        <taxon>Ascomycota</taxon>
        <taxon>Pezizomycotina</taxon>
        <taxon>Sordariomycetes</taxon>
        <taxon>Hypocreomycetidae</taxon>
        <taxon>Microascales</taxon>
        <taxon>Ceratocystidaceae</taxon>
        <taxon>Ceratocystis</taxon>
    </lineage>
</organism>
<feature type="domain" description="Inhibitor I9" evidence="2">
    <location>
        <begin position="3"/>
        <end position="70"/>
    </location>
</feature>
<dbReference type="STRING" id="1035309.A0A2C5XF51"/>
<dbReference type="OrthoDB" id="5518345at2759"/>
<dbReference type="AlphaFoldDB" id="A0A2C5XF51"/>
<dbReference type="PANTHER" id="PTHR28288:SF2">
    <property type="entry name" value="PROTEASE B INHIBITOR 2"/>
    <property type="match status" value="1"/>
</dbReference>
<dbReference type="EMBL" id="APWK03000010">
    <property type="protein sequence ID" value="PHH55515.1"/>
    <property type="molecule type" value="Genomic_DNA"/>
</dbReference>
<comment type="caution">
    <text evidence="3">The sequence shown here is derived from an EMBL/GenBank/DDBJ whole genome shotgun (WGS) entry which is preliminary data.</text>
</comment>
<dbReference type="PANTHER" id="PTHR28288">
    <property type="entry name" value="PROTEASE B INHIBITOR 2"/>
    <property type="match status" value="1"/>
</dbReference>
<reference evidence="3 4" key="1">
    <citation type="journal article" date="2013" name="Fungal Biol.">
        <title>Analysis of microsatellite markers in the genome of the plant pathogen Ceratocystis fimbriata.</title>
        <authorList>
            <person name="Simpson M.C."/>
            <person name="Wilken P.M."/>
            <person name="Coetzee M.P."/>
            <person name="Wingfield M.J."/>
            <person name="Wingfield B.D."/>
        </authorList>
    </citation>
    <scope>NUCLEOTIDE SEQUENCE [LARGE SCALE GENOMIC DNA]</scope>
    <source>
        <strain evidence="3 4">CBS 114723</strain>
    </source>
</reference>
<comment type="similarity">
    <text evidence="1">Belongs to the protease inhibitor I9 family.</text>
</comment>
<dbReference type="SUPFAM" id="SSF54897">
    <property type="entry name" value="Protease propeptides/inhibitors"/>
    <property type="match status" value="1"/>
</dbReference>
<dbReference type="GO" id="GO:0004866">
    <property type="term" value="F:endopeptidase inhibitor activity"/>
    <property type="evidence" value="ECO:0007669"/>
    <property type="project" value="UniProtKB-ARBA"/>
</dbReference>
<protein>
    <recommendedName>
        <fullName evidence="2">Inhibitor I9 domain-containing protein</fullName>
    </recommendedName>
</protein>
<evidence type="ECO:0000259" key="2">
    <source>
        <dbReference type="Pfam" id="PF05922"/>
    </source>
</evidence>
<dbReference type="Gene3D" id="3.30.70.80">
    <property type="entry name" value="Peptidase S8 propeptide/proteinase inhibitor I9"/>
    <property type="match status" value="1"/>
</dbReference>
<dbReference type="Proteomes" id="UP000222788">
    <property type="component" value="Unassembled WGS sequence"/>
</dbReference>
<dbReference type="InterPro" id="IPR037045">
    <property type="entry name" value="S8pro/Inhibitor_I9_sf"/>
</dbReference>